<accession>A0A0B7BJD4</accession>
<evidence type="ECO:0000256" key="1">
    <source>
        <dbReference type="SAM" id="Phobius"/>
    </source>
</evidence>
<feature type="transmembrane region" description="Helical" evidence="1">
    <location>
        <begin position="12"/>
        <end position="32"/>
    </location>
</feature>
<proteinExistence type="predicted"/>
<sequence>MNSMHSDSFSNSLVIHTYQLSSLGLVLIHTMLDFFQFYKHIFVDDPVVIKLTIVVRHPNQLLPT</sequence>
<evidence type="ECO:0000313" key="2">
    <source>
        <dbReference type="EMBL" id="CEK92987.1"/>
    </source>
</evidence>
<organism evidence="2">
    <name type="scientific">Arion vulgaris</name>
    <dbReference type="NCBI Taxonomy" id="1028688"/>
    <lineage>
        <taxon>Eukaryota</taxon>
        <taxon>Metazoa</taxon>
        <taxon>Spiralia</taxon>
        <taxon>Lophotrochozoa</taxon>
        <taxon>Mollusca</taxon>
        <taxon>Gastropoda</taxon>
        <taxon>Heterobranchia</taxon>
        <taxon>Euthyneura</taxon>
        <taxon>Panpulmonata</taxon>
        <taxon>Eupulmonata</taxon>
        <taxon>Stylommatophora</taxon>
        <taxon>Helicina</taxon>
        <taxon>Arionoidea</taxon>
        <taxon>Arionidae</taxon>
        <taxon>Arion</taxon>
    </lineage>
</organism>
<name>A0A0B7BJD4_9EUPU</name>
<keyword evidence="1" id="KW-0472">Membrane</keyword>
<keyword evidence="1" id="KW-0812">Transmembrane</keyword>
<keyword evidence="1" id="KW-1133">Transmembrane helix</keyword>
<dbReference type="EMBL" id="HACG01046122">
    <property type="protein sequence ID" value="CEK92987.1"/>
    <property type="molecule type" value="Transcribed_RNA"/>
</dbReference>
<gene>
    <name evidence="2" type="primary">ORF191385</name>
</gene>
<reference evidence="2" key="1">
    <citation type="submission" date="2014-12" db="EMBL/GenBank/DDBJ databases">
        <title>Insight into the proteome of Arion vulgaris.</title>
        <authorList>
            <person name="Aradska J."/>
            <person name="Bulat T."/>
            <person name="Smidak R."/>
            <person name="Sarate P."/>
            <person name="Gangsoo J."/>
            <person name="Sialana F."/>
            <person name="Bilban M."/>
            <person name="Lubec G."/>
        </authorList>
    </citation>
    <scope>NUCLEOTIDE SEQUENCE</scope>
    <source>
        <tissue evidence="2">Skin</tissue>
    </source>
</reference>
<protein>
    <submittedName>
        <fullName evidence="2">Uncharacterized protein</fullName>
    </submittedName>
</protein>
<dbReference type="AlphaFoldDB" id="A0A0B7BJD4"/>